<feature type="transmembrane region" description="Helical" evidence="5">
    <location>
        <begin position="20"/>
        <end position="42"/>
    </location>
</feature>
<feature type="domain" description="O-antigen ligase-related" evidence="6">
    <location>
        <begin position="249"/>
        <end position="398"/>
    </location>
</feature>
<organism evidence="7 8">
    <name type="scientific">Algoriphagus kandeliae</name>
    <dbReference type="NCBI Taxonomy" id="2562278"/>
    <lineage>
        <taxon>Bacteria</taxon>
        <taxon>Pseudomonadati</taxon>
        <taxon>Bacteroidota</taxon>
        <taxon>Cytophagia</taxon>
        <taxon>Cytophagales</taxon>
        <taxon>Cyclobacteriaceae</taxon>
        <taxon>Algoriphagus</taxon>
    </lineage>
</organism>
<evidence type="ECO:0000256" key="4">
    <source>
        <dbReference type="ARBA" id="ARBA00023136"/>
    </source>
</evidence>
<dbReference type="GO" id="GO:0016020">
    <property type="term" value="C:membrane"/>
    <property type="evidence" value="ECO:0007669"/>
    <property type="project" value="UniProtKB-SubCell"/>
</dbReference>
<feature type="transmembrane region" description="Helical" evidence="5">
    <location>
        <begin position="118"/>
        <end position="137"/>
    </location>
</feature>
<comment type="caution">
    <text evidence="7">The sequence shown here is derived from an EMBL/GenBank/DDBJ whole genome shotgun (WGS) entry which is preliminary data.</text>
</comment>
<evidence type="ECO:0000256" key="1">
    <source>
        <dbReference type="ARBA" id="ARBA00004141"/>
    </source>
</evidence>
<dbReference type="Pfam" id="PF04932">
    <property type="entry name" value="Wzy_C"/>
    <property type="match status" value="1"/>
</dbReference>
<keyword evidence="8" id="KW-1185">Reference proteome</keyword>
<evidence type="ECO:0000256" key="3">
    <source>
        <dbReference type="ARBA" id="ARBA00022989"/>
    </source>
</evidence>
<feature type="transmembrane region" description="Helical" evidence="5">
    <location>
        <begin position="292"/>
        <end position="316"/>
    </location>
</feature>
<feature type="transmembrane region" description="Helical" evidence="5">
    <location>
        <begin position="420"/>
        <end position="438"/>
    </location>
</feature>
<dbReference type="InterPro" id="IPR007016">
    <property type="entry name" value="O-antigen_ligase-rel_domated"/>
</dbReference>
<evidence type="ECO:0000256" key="2">
    <source>
        <dbReference type="ARBA" id="ARBA00022692"/>
    </source>
</evidence>
<accession>A0A4Y9QYV1</accession>
<keyword evidence="2 5" id="KW-0812">Transmembrane</keyword>
<dbReference type="AlphaFoldDB" id="A0A4Y9QYV1"/>
<feature type="transmembrane region" description="Helical" evidence="5">
    <location>
        <begin position="241"/>
        <end position="258"/>
    </location>
</feature>
<dbReference type="RefSeq" id="WP_135069411.1">
    <property type="nucleotide sequence ID" value="NZ_SPSB01000001.1"/>
</dbReference>
<feature type="transmembrane region" description="Helical" evidence="5">
    <location>
        <begin position="216"/>
        <end position="234"/>
    </location>
</feature>
<evidence type="ECO:0000313" key="8">
    <source>
        <dbReference type="Proteomes" id="UP000297647"/>
    </source>
</evidence>
<feature type="transmembrane region" description="Helical" evidence="5">
    <location>
        <begin position="264"/>
        <end position="280"/>
    </location>
</feature>
<keyword evidence="4 5" id="KW-0472">Membrane</keyword>
<dbReference type="EMBL" id="SPSB01000001">
    <property type="protein sequence ID" value="TFV97220.1"/>
    <property type="molecule type" value="Genomic_DNA"/>
</dbReference>
<protein>
    <recommendedName>
        <fullName evidence="6">O-antigen ligase-related domain-containing protein</fullName>
    </recommendedName>
</protein>
<sequence>MRVGNFVTSLSIKKNALSWTIFHIVLGVLGTLSKFIVIFWFYWILLDSSYYFFKTSKSKRPIFIATLIVYTCSFELLGRLVSASPFIPYELGKYLFLFLCLVGLFINRNHKFNEVNFVNILAIILIIPSFFIDLSGTVSFKDIVFNIFGLINICIGILFFSTIKVRLIQLVNWIKPLAFLCITILIYTFIKTPDLDEIEFALGANFQTTGNFGSNQVSTVLGLGAFLFGIGLILKFRITGYFLLDVFFFFGFLVQGLLTFSRGGMIGTILGLFVFLYYLYQLPAWQRYKLNLGNPIKFILPVIFILTISFFVTNYLTQGNLLLRYMGETAGTLAGTKDKDLNQITTNRFDIFKGDMELYAENPIFGVGAAASKYLRPTHTGMVAHVELSRMIAEHGAFSFGILLALLLVLYINVSKTKNIIAKGLLVSFAILAFYTTFHAATRTFMSPMLLALSMVSLISENKYKVKL</sequence>
<evidence type="ECO:0000259" key="6">
    <source>
        <dbReference type="Pfam" id="PF04932"/>
    </source>
</evidence>
<feature type="transmembrane region" description="Helical" evidence="5">
    <location>
        <begin position="87"/>
        <end position="106"/>
    </location>
</feature>
<feature type="transmembrane region" description="Helical" evidence="5">
    <location>
        <begin position="143"/>
        <end position="163"/>
    </location>
</feature>
<dbReference type="Proteomes" id="UP000297647">
    <property type="component" value="Unassembled WGS sequence"/>
</dbReference>
<evidence type="ECO:0000313" key="7">
    <source>
        <dbReference type="EMBL" id="TFV97220.1"/>
    </source>
</evidence>
<gene>
    <name evidence="7" type="ORF">E4S40_00765</name>
</gene>
<dbReference type="OrthoDB" id="1118890at2"/>
<name>A0A4Y9QYV1_9BACT</name>
<proteinExistence type="predicted"/>
<comment type="subcellular location">
    <subcellularLocation>
        <location evidence="1">Membrane</location>
        <topology evidence="1">Multi-pass membrane protein</topology>
    </subcellularLocation>
</comment>
<reference evidence="7 8" key="1">
    <citation type="submission" date="2019-03" db="EMBL/GenBank/DDBJ databases">
        <title>Algoriphagus sp. nov, a new strain isolated from root system soil of mangrove plant Kandelia.</title>
        <authorList>
            <person name="Yin Q."/>
            <person name="Wang K."/>
            <person name="Song Z."/>
        </authorList>
    </citation>
    <scope>NUCLEOTIDE SEQUENCE [LARGE SCALE GENOMIC DNA]</scope>
    <source>
        <strain evidence="7 8">XY-J91</strain>
    </source>
</reference>
<evidence type="ECO:0000256" key="5">
    <source>
        <dbReference type="SAM" id="Phobius"/>
    </source>
</evidence>
<keyword evidence="3 5" id="KW-1133">Transmembrane helix</keyword>
<feature type="transmembrane region" description="Helical" evidence="5">
    <location>
        <begin position="396"/>
        <end position="413"/>
    </location>
</feature>
<feature type="transmembrane region" description="Helical" evidence="5">
    <location>
        <begin position="170"/>
        <end position="190"/>
    </location>
</feature>